<organism evidence="1 2">
    <name type="scientific">Suhomyces tanzawaensis NRRL Y-17324</name>
    <dbReference type="NCBI Taxonomy" id="984487"/>
    <lineage>
        <taxon>Eukaryota</taxon>
        <taxon>Fungi</taxon>
        <taxon>Dikarya</taxon>
        <taxon>Ascomycota</taxon>
        <taxon>Saccharomycotina</taxon>
        <taxon>Pichiomycetes</taxon>
        <taxon>Debaryomycetaceae</taxon>
        <taxon>Suhomyces</taxon>
    </lineage>
</organism>
<gene>
    <name evidence="1" type="ORF">CANTADRAFT_8187</name>
</gene>
<dbReference type="CDD" id="cd03062">
    <property type="entry name" value="TRX_Fd_Sucrase"/>
    <property type="match status" value="1"/>
</dbReference>
<evidence type="ECO:0000313" key="2">
    <source>
        <dbReference type="Proteomes" id="UP000094285"/>
    </source>
</evidence>
<dbReference type="PANTHER" id="PTHR31902:SF14">
    <property type="entry name" value="ACTIN PATCHES DISTAL PROTEIN 1"/>
    <property type="match status" value="1"/>
</dbReference>
<dbReference type="Proteomes" id="UP000094285">
    <property type="component" value="Unassembled WGS sequence"/>
</dbReference>
<accession>A0A1E4SBW1</accession>
<dbReference type="GeneID" id="30985389"/>
<dbReference type="InterPro" id="IPR036249">
    <property type="entry name" value="Thioredoxin-like_sf"/>
</dbReference>
<dbReference type="OrthoDB" id="10253744at2759"/>
<keyword evidence="2" id="KW-1185">Reference proteome</keyword>
<dbReference type="Gene3D" id="3.40.30.10">
    <property type="entry name" value="Glutaredoxin"/>
    <property type="match status" value="1"/>
</dbReference>
<dbReference type="SUPFAM" id="SSF52833">
    <property type="entry name" value="Thioredoxin-like"/>
    <property type="match status" value="1"/>
</dbReference>
<dbReference type="InterPro" id="IPR009737">
    <property type="entry name" value="Aim32/Apd1-like"/>
</dbReference>
<name>A0A1E4SBW1_9ASCO</name>
<dbReference type="RefSeq" id="XP_020062142.1">
    <property type="nucleotide sequence ID" value="XM_020211253.1"/>
</dbReference>
<dbReference type="GO" id="GO:0005829">
    <property type="term" value="C:cytosol"/>
    <property type="evidence" value="ECO:0007669"/>
    <property type="project" value="EnsemblFungi"/>
</dbReference>
<dbReference type="PANTHER" id="PTHR31902">
    <property type="entry name" value="ACTIN PATCHES DISTAL PROTEIN 1"/>
    <property type="match status" value="1"/>
</dbReference>
<reference evidence="2" key="1">
    <citation type="submission" date="2016-05" db="EMBL/GenBank/DDBJ databases">
        <title>Comparative genomics of biotechnologically important yeasts.</title>
        <authorList>
            <consortium name="DOE Joint Genome Institute"/>
            <person name="Riley R."/>
            <person name="Haridas S."/>
            <person name="Wolfe K.H."/>
            <person name="Lopes M.R."/>
            <person name="Hittinger C.T."/>
            <person name="Goker M."/>
            <person name="Salamov A."/>
            <person name="Wisecaver J."/>
            <person name="Long T.M."/>
            <person name="Aerts A.L."/>
            <person name="Barry K."/>
            <person name="Choi C."/>
            <person name="Clum A."/>
            <person name="Coughlan A.Y."/>
            <person name="Deshpande S."/>
            <person name="Douglass A.P."/>
            <person name="Hanson S.J."/>
            <person name="Klenk H.-P."/>
            <person name="Labutti K."/>
            <person name="Lapidus A."/>
            <person name="Lindquist E."/>
            <person name="Lipzen A."/>
            <person name="Meier-Kolthoff J.P."/>
            <person name="Ohm R.A."/>
            <person name="Otillar R.P."/>
            <person name="Pangilinan J."/>
            <person name="Peng Y."/>
            <person name="Rokas A."/>
            <person name="Rosa C.A."/>
            <person name="Scheuner C."/>
            <person name="Sibirny A.A."/>
            <person name="Slot J.C."/>
            <person name="Stielow J.B."/>
            <person name="Sun H."/>
            <person name="Kurtzman C.P."/>
            <person name="Blackwell M."/>
            <person name="Grigoriev I.V."/>
            <person name="Jeffries T.W."/>
        </authorList>
    </citation>
    <scope>NUCLEOTIDE SEQUENCE [LARGE SCALE GENOMIC DNA]</scope>
    <source>
        <strain evidence="2">NRRL Y-17324</strain>
    </source>
</reference>
<sequence length="297" mass="33116">MGLLNWIAGGPDVHKKMADTGFDSATCDFDCGSCHSEFPKSLKIEQGTIFGSTKDYGVHLMVATGKTDWPHDATGVSHTLAHAVALWAGHNSSSELGPIKTTVSSLCTDELFTNPEYISEARGDVLVLPFFVWIRNLAISDVKTVMSTVVQDLASARKDRLKAPQLSYPQFPDIRLELDTNRAHIILCSHRTRDKRCGITAPIMKKEMEIYLREQGLLRDHGDPTPGGVKVSFTNHIGQHKFAANVIIYLRNSGKNIWLARCTPNNVRPIIDECVLNDGKVWPDHVRLLQQFEPIDW</sequence>
<dbReference type="AlphaFoldDB" id="A0A1E4SBW1"/>
<protein>
    <submittedName>
        <fullName evidence="1">Sucraseferredoxin-like protein</fullName>
    </submittedName>
</protein>
<proteinExistence type="predicted"/>
<dbReference type="STRING" id="984487.A0A1E4SBW1"/>
<evidence type="ECO:0000313" key="1">
    <source>
        <dbReference type="EMBL" id="ODV77020.1"/>
    </source>
</evidence>
<dbReference type="EMBL" id="KV453916">
    <property type="protein sequence ID" value="ODV77020.1"/>
    <property type="molecule type" value="Genomic_DNA"/>
</dbReference>
<dbReference type="Pfam" id="PF06999">
    <property type="entry name" value="Suc_Fer-like"/>
    <property type="match status" value="1"/>
</dbReference>